<dbReference type="InterPro" id="IPR021725">
    <property type="entry name" value="Cdd1"/>
</dbReference>
<organism evidence="1 2">
    <name type="scientific">Bacteriovorax stolpii</name>
    <name type="common">Bdellovibrio stolpii</name>
    <dbReference type="NCBI Taxonomy" id="960"/>
    <lineage>
        <taxon>Bacteria</taxon>
        <taxon>Pseudomonadati</taxon>
        <taxon>Bdellovibrionota</taxon>
        <taxon>Bacteriovoracia</taxon>
        <taxon>Bacteriovoracales</taxon>
        <taxon>Bacteriovoracaceae</taxon>
        <taxon>Bacteriovorax</taxon>
    </lineage>
</organism>
<reference evidence="1 2" key="1">
    <citation type="submission" date="2018-01" db="EMBL/GenBank/DDBJ databases">
        <title>Complete genome sequence of Bacteriovorax stolpii DSM12778.</title>
        <authorList>
            <person name="Tang B."/>
            <person name="Chang J."/>
        </authorList>
    </citation>
    <scope>NUCLEOTIDE SEQUENCE [LARGE SCALE GENOMIC DNA]</scope>
    <source>
        <strain evidence="1 2">DSM 12778</strain>
    </source>
</reference>
<dbReference type="AlphaFoldDB" id="A0A2K9NPN4"/>
<gene>
    <name evidence="1" type="ORF">C0V70_04930</name>
</gene>
<dbReference type="EMBL" id="CP025704">
    <property type="protein sequence ID" value="AUN97463.1"/>
    <property type="molecule type" value="Genomic_DNA"/>
</dbReference>
<proteinExistence type="predicted"/>
<evidence type="ECO:0000313" key="1">
    <source>
        <dbReference type="EMBL" id="AUN97463.1"/>
    </source>
</evidence>
<name>A0A2K9NPN4_BACTC</name>
<sequence>MKAKKASEALTLEQIPNIGKAFVKDLNLLGITKPQQLAGKDPIALYRKLEKITGQRHDPCVCDTLMAAVDFMEGGKPVPWWDFTAKRKKILE</sequence>
<dbReference type="RefSeq" id="WP_102242758.1">
    <property type="nucleotide sequence ID" value="NZ_CP025704.1"/>
</dbReference>
<protein>
    <submittedName>
        <fullName evidence="1">Mitomycin resistance protein</fullName>
    </submittedName>
</protein>
<dbReference type="Pfam" id="PF11731">
    <property type="entry name" value="Cdd1"/>
    <property type="match status" value="1"/>
</dbReference>
<evidence type="ECO:0000313" key="2">
    <source>
        <dbReference type="Proteomes" id="UP000235584"/>
    </source>
</evidence>
<keyword evidence="2" id="KW-1185">Reference proteome</keyword>
<accession>A0A2K9NPN4</accession>
<dbReference type="Gene3D" id="1.10.150.20">
    <property type="entry name" value="5' to 3' exonuclease, C-terminal subdomain"/>
    <property type="match status" value="1"/>
</dbReference>
<dbReference type="KEGG" id="bsto:C0V70_04930"/>
<dbReference type="Proteomes" id="UP000235584">
    <property type="component" value="Chromosome"/>
</dbReference>